<comment type="caution">
    <text evidence="1">The sequence shown here is derived from an EMBL/GenBank/DDBJ whole genome shotgun (WGS) entry which is preliminary data.</text>
</comment>
<reference evidence="1 2" key="1">
    <citation type="submission" date="2019-09" db="EMBL/GenBank/DDBJ databases">
        <title>Bird 10,000 Genomes (B10K) Project - Family phase.</title>
        <authorList>
            <person name="Zhang G."/>
        </authorList>
    </citation>
    <scope>NUCLEOTIDE SEQUENCE [LARGE SCALE GENOMIC DNA]</scope>
    <source>
        <strain evidence="1">B10K-DU-001-75</strain>
        <tissue evidence="1">Muscle</tissue>
    </source>
</reference>
<accession>A0A7K5CNS9</accession>
<protein>
    <submittedName>
        <fullName evidence="1">POLR protein</fullName>
    </submittedName>
</protein>
<sequence>PLNPRQRGLIRTAGCSENLILLQTVIQPAKREHRLLGVGFMDIAQAFDTVSHQHILHGLQQREVDSHVISLVSNTDENMYHHNK</sequence>
<dbReference type="EMBL" id="VXBE01020843">
    <property type="protein sequence ID" value="NWS09580.1"/>
    <property type="molecule type" value="Genomic_DNA"/>
</dbReference>
<feature type="non-terminal residue" evidence="1">
    <location>
        <position position="84"/>
    </location>
</feature>
<dbReference type="AlphaFoldDB" id="A0A7K5CNS9"/>
<dbReference type="Proteomes" id="UP000532252">
    <property type="component" value="Unassembled WGS sequence"/>
</dbReference>
<keyword evidence="2" id="KW-1185">Reference proteome</keyword>
<proteinExistence type="predicted"/>
<gene>
    <name evidence="1" type="primary">Pol_2</name>
    <name evidence="1" type="ORF">MOTALB_R15002</name>
</gene>
<organism evidence="1 2">
    <name type="scientific">Motacilla alba</name>
    <name type="common">White wagtail</name>
    <name type="synonym">Pied wagtail</name>
    <dbReference type="NCBI Taxonomy" id="45807"/>
    <lineage>
        <taxon>Eukaryota</taxon>
        <taxon>Metazoa</taxon>
        <taxon>Chordata</taxon>
        <taxon>Craniata</taxon>
        <taxon>Vertebrata</taxon>
        <taxon>Euteleostomi</taxon>
        <taxon>Archelosauria</taxon>
        <taxon>Archosauria</taxon>
        <taxon>Dinosauria</taxon>
        <taxon>Saurischia</taxon>
        <taxon>Theropoda</taxon>
        <taxon>Coelurosauria</taxon>
        <taxon>Aves</taxon>
        <taxon>Neognathae</taxon>
        <taxon>Neoaves</taxon>
        <taxon>Telluraves</taxon>
        <taxon>Australaves</taxon>
        <taxon>Passeriformes</taxon>
        <taxon>Passeroidea</taxon>
        <taxon>Motacillidae</taxon>
        <taxon>Motacilla</taxon>
    </lineage>
</organism>
<evidence type="ECO:0000313" key="1">
    <source>
        <dbReference type="EMBL" id="NWS09580.1"/>
    </source>
</evidence>
<name>A0A7K5CNS9_MOTAL</name>
<evidence type="ECO:0000313" key="2">
    <source>
        <dbReference type="Proteomes" id="UP000532252"/>
    </source>
</evidence>
<feature type="non-terminal residue" evidence="1">
    <location>
        <position position="1"/>
    </location>
</feature>